<feature type="domain" description="CCHC-type" evidence="13">
    <location>
        <begin position="175"/>
        <end position="190"/>
    </location>
</feature>
<sequence>MPHDSSSSSGFFDDASSGGGWGDPSPSETKHKSNGSKQDSGDSWPSGGDDDGGSWAENTTTTESTTDTWGSQSGSNDRGSSRGGGGKGCFKCGEDGHMSRECPTGGGSSRGGGGKGCFKCGEDGHMSRECPTGGGSPRGGGGSKGCFKCGEDGHMSRECPTGGSSNGGGGGSKGCFKCGEDGHMSRDCPQEGEGNENRSKGCHKCNKEGHMARDCTEPSLDADGKPRPPLYKPPDIEEDDSLFDSVSTGENFSRFDSIPCNVSGQDVPKEPERYETFEEAFTSETILNGLKQTKILKPTPIQKYGMRIVMAGRDLMACAQTGSGKTLAFILPILQDLFNDKSLQTNYGQTPQTPSAVIVTPTRELAVQIYRELYKYSKGSIVKSQIIYGGTSVGHQRAKLSEGVHILVGTVGRILDFLDRDVFNFSNLKYFVLDEADRMIDQGFLPDVRKMMAHPTMPPKEARQTLMFSATFAEEIQRVAGEFLVPNYLFLTVGILGAANSDVEQNIIKVDKFSKREKLAEILKSSDDNDKTMVFVEAKKTADFLASFLSQNSFKATSIHGDRFQHQREKALADLKSGKFPILVATSVAARGLDIADVRHVINYDLPKDIDDYVHRIGRTGRVGNKGKATSFYDPDADKALASKIVEVIESASQPVPDWLKDTSEGSNDNGFGFGGNVDYRGGASANEDNGASKQQDNADEEEW</sequence>
<feature type="domain" description="Helicase ATP-binding" evidence="14">
    <location>
        <begin position="306"/>
        <end position="490"/>
    </location>
</feature>
<evidence type="ECO:0000256" key="12">
    <source>
        <dbReference type="SAM" id="MobiDB-lite"/>
    </source>
</evidence>
<dbReference type="SMART" id="SM00343">
    <property type="entry name" value="ZnF_C2HC"/>
    <property type="match status" value="5"/>
</dbReference>
<dbReference type="PROSITE" id="PS51194">
    <property type="entry name" value="HELICASE_CTER"/>
    <property type="match status" value="1"/>
</dbReference>
<name>T1KF60_TETUR</name>
<evidence type="ECO:0000256" key="6">
    <source>
        <dbReference type="ARBA" id="ARBA00022840"/>
    </source>
</evidence>
<evidence type="ECO:0000259" key="13">
    <source>
        <dbReference type="PROSITE" id="PS50158"/>
    </source>
</evidence>
<protein>
    <recommendedName>
        <fullName evidence="2">RNA helicase</fullName>
        <ecNumber evidence="2">3.6.4.13</ecNumber>
    </recommendedName>
</protein>
<dbReference type="Pfam" id="PF00271">
    <property type="entry name" value="Helicase_C"/>
    <property type="match status" value="1"/>
</dbReference>
<keyword evidence="9" id="KW-0862">Zinc</keyword>
<dbReference type="FunFam" id="3.40.50.300:FF:000008">
    <property type="entry name" value="ATP-dependent RNA helicase RhlB"/>
    <property type="match status" value="1"/>
</dbReference>
<dbReference type="PROSITE" id="PS51192">
    <property type="entry name" value="HELICASE_ATP_BIND_1"/>
    <property type="match status" value="1"/>
</dbReference>
<dbReference type="InterPro" id="IPR014014">
    <property type="entry name" value="RNA_helicase_DEAD_Q_motif"/>
</dbReference>
<dbReference type="KEGG" id="tut:107363630"/>
<dbReference type="PANTHER" id="PTHR47958">
    <property type="entry name" value="ATP-DEPENDENT RNA HELICASE DBP3"/>
    <property type="match status" value="1"/>
</dbReference>
<evidence type="ECO:0000259" key="14">
    <source>
        <dbReference type="PROSITE" id="PS51192"/>
    </source>
</evidence>
<feature type="compositionally biased region" description="Basic and acidic residues" evidence="12">
    <location>
        <begin position="216"/>
        <end position="226"/>
    </location>
</feature>
<keyword evidence="7" id="KW-0694">RNA-binding</keyword>
<feature type="region of interest" description="Disordered" evidence="12">
    <location>
        <begin position="657"/>
        <end position="704"/>
    </location>
</feature>
<reference evidence="18" key="1">
    <citation type="submission" date="2011-08" db="EMBL/GenBank/DDBJ databases">
        <authorList>
            <person name="Rombauts S."/>
        </authorList>
    </citation>
    <scope>NUCLEOTIDE SEQUENCE</scope>
    <source>
        <strain evidence="18">London</strain>
    </source>
</reference>
<evidence type="ECO:0000256" key="5">
    <source>
        <dbReference type="ARBA" id="ARBA00022806"/>
    </source>
</evidence>
<keyword evidence="18" id="KW-1185">Reference proteome</keyword>
<evidence type="ECO:0000256" key="7">
    <source>
        <dbReference type="ARBA" id="ARBA00022884"/>
    </source>
</evidence>
<evidence type="ECO:0000256" key="3">
    <source>
        <dbReference type="ARBA" id="ARBA00022741"/>
    </source>
</evidence>
<feature type="domain" description="CCHC-type" evidence="13">
    <location>
        <begin position="89"/>
        <end position="103"/>
    </location>
</feature>
<evidence type="ECO:0000256" key="10">
    <source>
        <dbReference type="PROSITE-ProRule" id="PRU00552"/>
    </source>
</evidence>
<evidence type="ECO:0000313" key="17">
    <source>
        <dbReference type="EnsemblMetazoa" id="tetur10g01980.1"/>
    </source>
</evidence>
<dbReference type="OMA" id="NESIMMG"/>
<feature type="compositionally biased region" description="Low complexity" evidence="12">
    <location>
        <begin position="1"/>
        <end position="16"/>
    </location>
</feature>
<dbReference type="Gene3D" id="3.40.50.300">
    <property type="entry name" value="P-loop containing nucleotide triphosphate hydrolases"/>
    <property type="match status" value="2"/>
</dbReference>
<organism evidence="17 18">
    <name type="scientific">Tetranychus urticae</name>
    <name type="common">Two-spotted spider mite</name>
    <dbReference type="NCBI Taxonomy" id="32264"/>
    <lineage>
        <taxon>Eukaryota</taxon>
        <taxon>Metazoa</taxon>
        <taxon>Ecdysozoa</taxon>
        <taxon>Arthropoda</taxon>
        <taxon>Chelicerata</taxon>
        <taxon>Arachnida</taxon>
        <taxon>Acari</taxon>
        <taxon>Acariformes</taxon>
        <taxon>Trombidiformes</taxon>
        <taxon>Prostigmata</taxon>
        <taxon>Eleutherengona</taxon>
        <taxon>Raphignathae</taxon>
        <taxon>Tetranychoidea</taxon>
        <taxon>Tetranychidae</taxon>
        <taxon>Tetranychus</taxon>
    </lineage>
</organism>
<feature type="region of interest" description="Disordered" evidence="12">
    <location>
        <begin position="1"/>
        <end position="87"/>
    </location>
</feature>
<dbReference type="PROSITE" id="PS50158">
    <property type="entry name" value="ZF_CCHC"/>
    <property type="match status" value="5"/>
</dbReference>
<evidence type="ECO:0000313" key="18">
    <source>
        <dbReference type="Proteomes" id="UP000015104"/>
    </source>
</evidence>
<dbReference type="CDD" id="cd17967">
    <property type="entry name" value="DEADc_DDX3_DDX4"/>
    <property type="match status" value="1"/>
</dbReference>
<dbReference type="PROSITE" id="PS51195">
    <property type="entry name" value="Q_MOTIF"/>
    <property type="match status" value="1"/>
</dbReference>
<dbReference type="OrthoDB" id="196131at2759"/>
<dbReference type="EnsemblMetazoa" id="tetur10g01980.1">
    <property type="protein sequence ID" value="tetur10g01980.1"/>
    <property type="gene ID" value="tetur10g01980"/>
</dbReference>
<evidence type="ECO:0000259" key="16">
    <source>
        <dbReference type="PROSITE" id="PS51195"/>
    </source>
</evidence>
<dbReference type="SMART" id="SM00490">
    <property type="entry name" value="HELICc"/>
    <property type="match status" value="1"/>
</dbReference>
<dbReference type="STRING" id="32264.T1KF60"/>
<dbReference type="GO" id="GO:0005524">
    <property type="term" value="F:ATP binding"/>
    <property type="evidence" value="ECO:0007669"/>
    <property type="project" value="UniProtKB-KW"/>
</dbReference>
<accession>T1KF60</accession>
<dbReference type="InterPro" id="IPR000629">
    <property type="entry name" value="RNA-helicase_DEAD-box_CS"/>
</dbReference>
<dbReference type="InterPro" id="IPR001878">
    <property type="entry name" value="Znf_CCHC"/>
</dbReference>
<feature type="domain" description="CCHC-type" evidence="13">
    <location>
        <begin position="202"/>
        <end position="217"/>
    </location>
</feature>
<dbReference type="Proteomes" id="UP000015104">
    <property type="component" value="Unassembled WGS sequence"/>
</dbReference>
<dbReference type="GO" id="GO:0008270">
    <property type="term" value="F:zinc ion binding"/>
    <property type="evidence" value="ECO:0007669"/>
    <property type="project" value="UniProtKB-KW"/>
</dbReference>
<dbReference type="InterPro" id="IPR011545">
    <property type="entry name" value="DEAD/DEAH_box_helicase_dom"/>
</dbReference>
<keyword evidence="3 11" id="KW-0547">Nucleotide-binding</keyword>
<reference evidence="17" key="2">
    <citation type="submission" date="2015-06" db="UniProtKB">
        <authorList>
            <consortium name="EnsemblMetazoa"/>
        </authorList>
    </citation>
    <scope>IDENTIFICATION</scope>
</reference>
<dbReference type="InterPro" id="IPR014001">
    <property type="entry name" value="Helicase_ATP-bd"/>
</dbReference>
<evidence type="ECO:0000256" key="9">
    <source>
        <dbReference type="PROSITE-ProRule" id="PRU00047"/>
    </source>
</evidence>
<feature type="domain" description="CCHC-type" evidence="13">
    <location>
        <begin position="117"/>
        <end position="131"/>
    </location>
</feature>
<dbReference type="AlphaFoldDB" id="T1KF60"/>
<dbReference type="InterPro" id="IPR001650">
    <property type="entry name" value="Helicase_C-like"/>
</dbReference>
<feature type="domain" description="DEAD-box RNA helicase Q" evidence="16">
    <location>
        <begin position="275"/>
        <end position="303"/>
    </location>
</feature>
<gene>
    <name evidence="17" type="primary">107363630</name>
</gene>
<dbReference type="Pfam" id="PF00098">
    <property type="entry name" value="zf-CCHC"/>
    <property type="match status" value="5"/>
</dbReference>
<evidence type="ECO:0000256" key="11">
    <source>
        <dbReference type="RuleBase" id="RU000492"/>
    </source>
</evidence>
<dbReference type="Gene3D" id="4.10.60.10">
    <property type="entry name" value="Zinc finger, CCHC-type"/>
    <property type="match status" value="5"/>
</dbReference>
<dbReference type="SUPFAM" id="SSF57756">
    <property type="entry name" value="Retrovirus zinc finger-like domains"/>
    <property type="match status" value="3"/>
</dbReference>
<evidence type="ECO:0000256" key="2">
    <source>
        <dbReference type="ARBA" id="ARBA00012552"/>
    </source>
</evidence>
<comment type="similarity">
    <text evidence="1">Belongs to the DEAD box helicase family. DDX4/VASA subfamily.</text>
</comment>
<dbReference type="EMBL" id="CAEY01000034">
    <property type="status" value="NOT_ANNOTATED_CDS"/>
    <property type="molecule type" value="Genomic_DNA"/>
</dbReference>
<feature type="short sequence motif" description="Q motif" evidence="10">
    <location>
        <begin position="275"/>
        <end position="303"/>
    </location>
</feature>
<feature type="region of interest" description="Disordered" evidence="12">
    <location>
        <begin position="216"/>
        <end position="239"/>
    </location>
</feature>
<dbReference type="SUPFAM" id="SSF52540">
    <property type="entry name" value="P-loop containing nucleoside triphosphate hydrolases"/>
    <property type="match status" value="1"/>
</dbReference>
<comment type="catalytic activity">
    <reaction evidence="8">
        <text>ATP + H2O = ADP + phosphate + H(+)</text>
        <dbReference type="Rhea" id="RHEA:13065"/>
        <dbReference type="ChEBI" id="CHEBI:15377"/>
        <dbReference type="ChEBI" id="CHEBI:15378"/>
        <dbReference type="ChEBI" id="CHEBI:30616"/>
        <dbReference type="ChEBI" id="CHEBI:43474"/>
        <dbReference type="ChEBI" id="CHEBI:456216"/>
        <dbReference type="EC" id="3.6.4.13"/>
    </reaction>
</comment>
<dbReference type="EC" id="3.6.4.13" evidence="2"/>
<feature type="domain" description="Helicase C-terminal" evidence="15">
    <location>
        <begin position="502"/>
        <end position="664"/>
    </location>
</feature>
<evidence type="ECO:0000256" key="8">
    <source>
        <dbReference type="ARBA" id="ARBA00047984"/>
    </source>
</evidence>
<dbReference type="GO" id="GO:0016787">
    <property type="term" value="F:hydrolase activity"/>
    <property type="evidence" value="ECO:0007669"/>
    <property type="project" value="UniProtKB-KW"/>
</dbReference>
<dbReference type="GO" id="GO:0003724">
    <property type="term" value="F:RNA helicase activity"/>
    <property type="evidence" value="ECO:0007669"/>
    <property type="project" value="UniProtKB-EC"/>
</dbReference>
<dbReference type="SMART" id="SM00487">
    <property type="entry name" value="DEXDc"/>
    <property type="match status" value="1"/>
</dbReference>
<keyword evidence="6 11" id="KW-0067">ATP-binding</keyword>
<dbReference type="CDD" id="cd18787">
    <property type="entry name" value="SF2_C_DEAD"/>
    <property type="match status" value="1"/>
</dbReference>
<dbReference type="eggNOG" id="KOG0335">
    <property type="taxonomic scope" value="Eukaryota"/>
</dbReference>
<dbReference type="InterPro" id="IPR036875">
    <property type="entry name" value="Znf_CCHC_sf"/>
</dbReference>
<dbReference type="eggNOG" id="KOG3070">
    <property type="taxonomic scope" value="Eukaryota"/>
</dbReference>
<keyword evidence="5 11" id="KW-0347">Helicase</keyword>
<dbReference type="InterPro" id="IPR027417">
    <property type="entry name" value="P-loop_NTPase"/>
</dbReference>
<feature type="domain" description="CCHC-type" evidence="13">
    <location>
        <begin position="146"/>
        <end position="160"/>
    </location>
</feature>
<feature type="compositionally biased region" description="Low complexity" evidence="12">
    <location>
        <begin position="41"/>
        <end position="78"/>
    </location>
</feature>
<evidence type="ECO:0000256" key="4">
    <source>
        <dbReference type="ARBA" id="ARBA00022801"/>
    </source>
</evidence>
<dbReference type="PROSITE" id="PS00039">
    <property type="entry name" value="DEAD_ATP_HELICASE"/>
    <property type="match status" value="1"/>
</dbReference>
<keyword evidence="9" id="KW-0863">Zinc-finger</keyword>
<keyword evidence="9" id="KW-0479">Metal-binding</keyword>
<dbReference type="InterPro" id="IPR044763">
    <property type="entry name" value="Ded1/Dbp1_DEADc"/>
</dbReference>
<proteinExistence type="inferred from homology"/>
<dbReference type="HOGENOM" id="CLU_003041_16_3_1"/>
<feature type="compositionally biased region" description="Polar residues" evidence="12">
    <location>
        <begin position="687"/>
        <end position="696"/>
    </location>
</feature>
<evidence type="ECO:0000256" key="1">
    <source>
        <dbReference type="ARBA" id="ARBA00010132"/>
    </source>
</evidence>
<dbReference type="GO" id="GO:0003723">
    <property type="term" value="F:RNA binding"/>
    <property type="evidence" value="ECO:0007669"/>
    <property type="project" value="UniProtKB-KW"/>
</dbReference>
<dbReference type="Pfam" id="PF00270">
    <property type="entry name" value="DEAD"/>
    <property type="match status" value="1"/>
</dbReference>
<keyword evidence="4 11" id="KW-0378">Hydrolase</keyword>
<evidence type="ECO:0000259" key="15">
    <source>
        <dbReference type="PROSITE" id="PS51194"/>
    </source>
</evidence>